<name>A0A0K3A2J1_9XANT</name>
<protein>
    <submittedName>
        <fullName evidence="1">Prolyl oligopeptidase</fullName>
    </submittedName>
</protein>
<sequence>MGSAQAQVDLAPFLKQEQVGELKLSPTGEFYAATVPLADRTALAVMRRSDSKIVGTFSMEKNTHVSDFVWVNDTRVLFSLAQKMGARDQPWGTGELFAINADGGAAELLVGQRVTGNGPGTLIQTKWRRRRISHSPTVPRCSPPSWPRCGRSHCRRATACRCTAS</sequence>
<dbReference type="Proteomes" id="UP000045978">
    <property type="component" value="Unassembled WGS sequence"/>
</dbReference>
<proteinExistence type="predicted"/>
<evidence type="ECO:0000313" key="1">
    <source>
        <dbReference type="EMBL" id="CTP90644.1"/>
    </source>
</evidence>
<dbReference type="EMBL" id="CXOJ01000073">
    <property type="protein sequence ID" value="CTP90644.1"/>
    <property type="molecule type" value="Genomic_DNA"/>
</dbReference>
<evidence type="ECO:0000313" key="2">
    <source>
        <dbReference type="Proteomes" id="UP000045978"/>
    </source>
</evidence>
<accession>A0A0K3A2J1</accession>
<dbReference type="AlphaFoldDB" id="A0A0K3A2J1"/>
<organism evidence="1 2">
    <name type="scientific">Xanthomonas graminis pv. phlei</name>
    <dbReference type="NCBI Taxonomy" id="487906"/>
    <lineage>
        <taxon>Bacteria</taxon>
        <taxon>Pseudomonadati</taxon>
        <taxon>Pseudomonadota</taxon>
        <taxon>Gammaproteobacteria</taxon>
        <taxon>Lysobacterales</taxon>
        <taxon>Lysobacteraceae</taxon>
        <taxon>Xanthomonas</taxon>
        <taxon>Xanthomonas translucens group</taxon>
        <taxon>Xanthomonas graminis</taxon>
    </lineage>
</organism>
<gene>
    <name evidence="1" type="ORF">XTPLMG730_2878</name>
</gene>
<reference evidence="1 2" key="1">
    <citation type="submission" date="2015-07" db="EMBL/GenBank/DDBJ databases">
        <authorList>
            <person name="Noorani M."/>
        </authorList>
    </citation>
    <scope>NUCLEOTIDE SEQUENCE [LARGE SCALE GENOMIC DNA]</scope>
    <source>
        <strain evidence="1">LMG730</strain>
    </source>
</reference>